<dbReference type="EMBL" id="LT906465">
    <property type="protein sequence ID" value="SNV49762.1"/>
    <property type="molecule type" value="Genomic_DNA"/>
</dbReference>
<dbReference type="InterPro" id="IPR033134">
    <property type="entry name" value="Asp/Glu_racemase_AS_2"/>
</dbReference>
<comment type="catalytic activity">
    <reaction evidence="1 7">
        <text>L-glutamate = D-glutamate</text>
        <dbReference type="Rhea" id="RHEA:12813"/>
        <dbReference type="ChEBI" id="CHEBI:29985"/>
        <dbReference type="ChEBI" id="CHEBI:29986"/>
        <dbReference type="EC" id="5.1.1.3"/>
    </reaction>
</comment>
<comment type="pathway">
    <text evidence="7">Cell wall biogenesis; peptidoglycan biosynthesis.</text>
</comment>
<dbReference type="GO" id="GO:0071555">
    <property type="term" value="P:cell wall organization"/>
    <property type="evidence" value="ECO:0007669"/>
    <property type="project" value="UniProtKB-KW"/>
</dbReference>
<comment type="similarity">
    <text evidence="7">Belongs to the aspartate/glutamate racemases family.</text>
</comment>
<dbReference type="GO" id="GO:0008360">
    <property type="term" value="P:regulation of cell shape"/>
    <property type="evidence" value="ECO:0007669"/>
    <property type="project" value="UniProtKB-KW"/>
</dbReference>
<feature type="binding site" evidence="7">
    <location>
        <begin position="184"/>
        <end position="185"/>
    </location>
    <ligand>
        <name>substrate</name>
    </ligand>
</feature>
<evidence type="ECO:0000256" key="7">
    <source>
        <dbReference type="HAMAP-Rule" id="MF_00258"/>
    </source>
</evidence>
<comment type="function">
    <text evidence="7">Provides the (R)-glutamate required for cell wall biosynthesis.</text>
</comment>
<name>A0A239XTS8_9FLAO</name>
<evidence type="ECO:0000256" key="3">
    <source>
        <dbReference type="ARBA" id="ARBA00022960"/>
    </source>
</evidence>
<dbReference type="SUPFAM" id="SSF53681">
    <property type="entry name" value="Aspartate/glutamate racemase"/>
    <property type="match status" value="2"/>
</dbReference>
<accession>A0A239XTS8</accession>
<dbReference type="Pfam" id="PF01177">
    <property type="entry name" value="Asp_Glu_race"/>
    <property type="match status" value="1"/>
</dbReference>
<dbReference type="HAMAP" id="MF_00258">
    <property type="entry name" value="Glu_racemase"/>
    <property type="match status" value="1"/>
</dbReference>
<organism evidence="8 9">
    <name type="scientific">Chryseobacterium taklimakanense</name>
    <dbReference type="NCBI Taxonomy" id="536441"/>
    <lineage>
        <taxon>Bacteria</taxon>
        <taxon>Pseudomonadati</taxon>
        <taxon>Bacteroidota</taxon>
        <taxon>Flavobacteriia</taxon>
        <taxon>Flavobacteriales</taxon>
        <taxon>Weeksellaceae</taxon>
        <taxon>Chryseobacterium group</taxon>
        <taxon>Chryseobacterium</taxon>
    </lineage>
</organism>
<gene>
    <name evidence="8" type="primary">racE_2</name>
    <name evidence="7" type="synonym">murI</name>
    <name evidence="8" type="ORF">SAMEA4412677_02203</name>
</gene>
<dbReference type="Proteomes" id="UP000215196">
    <property type="component" value="Chromosome 1"/>
</dbReference>
<dbReference type="GO" id="GO:0009252">
    <property type="term" value="P:peptidoglycan biosynthetic process"/>
    <property type="evidence" value="ECO:0007669"/>
    <property type="project" value="UniProtKB-UniRule"/>
</dbReference>
<dbReference type="PANTHER" id="PTHR21198">
    <property type="entry name" value="GLUTAMATE RACEMASE"/>
    <property type="match status" value="1"/>
</dbReference>
<dbReference type="EC" id="5.1.1.3" evidence="2 7"/>
<feature type="active site" description="Proton donor/acceptor" evidence="7">
    <location>
        <position position="183"/>
    </location>
</feature>
<evidence type="ECO:0000256" key="6">
    <source>
        <dbReference type="ARBA" id="ARBA00023316"/>
    </source>
</evidence>
<dbReference type="UniPathway" id="UPA00219"/>
<dbReference type="KEGG" id="ctak:4412677_02203"/>
<dbReference type="InterPro" id="IPR018187">
    <property type="entry name" value="Asp/Glu_racemase_AS_1"/>
</dbReference>
<keyword evidence="6 7" id="KW-0961">Cell wall biogenesis/degradation</keyword>
<keyword evidence="5 7" id="KW-0413">Isomerase</keyword>
<protein>
    <recommendedName>
        <fullName evidence="2 7">Glutamate racemase</fullName>
        <ecNumber evidence="2 7">5.1.1.3</ecNumber>
    </recommendedName>
</protein>
<dbReference type="PANTHER" id="PTHR21198:SF2">
    <property type="entry name" value="GLUTAMATE RACEMASE"/>
    <property type="match status" value="1"/>
</dbReference>
<dbReference type="InterPro" id="IPR015942">
    <property type="entry name" value="Asp/Glu/hydantoin_racemase"/>
</dbReference>
<evidence type="ECO:0000256" key="2">
    <source>
        <dbReference type="ARBA" id="ARBA00013090"/>
    </source>
</evidence>
<sequence length="262" mass="28338">MSVKPIGIFDSGLGGLSVWEAIYDLMPGESVLYLADSKYAPYGGRPQSEIIQLSRKNVDYLLEHGCKIIVVACNTATTNAIDVLRQSYSVPIIGIEPAIKPAALNSKTGVVGVLATRGTLASSLFAKTAALYAKDRKVIEQYGDGLVELIESGEIESKQMQALLTEYLTPMIRAGIDYLVLGCTHYSFLRSQIQAILPAGVQIIDAADAVAKQTKNILDQRGLLSQVKSIPNFRFYTNKDLGVLESFLGSLSADKTIAKVDF</sequence>
<keyword evidence="4 7" id="KW-0573">Peptidoglycan synthesis</keyword>
<dbReference type="GO" id="GO:0008881">
    <property type="term" value="F:glutamate racemase activity"/>
    <property type="evidence" value="ECO:0007669"/>
    <property type="project" value="UniProtKB-UniRule"/>
</dbReference>
<evidence type="ECO:0000256" key="5">
    <source>
        <dbReference type="ARBA" id="ARBA00023235"/>
    </source>
</evidence>
<dbReference type="InterPro" id="IPR004391">
    <property type="entry name" value="Glu_race"/>
</dbReference>
<dbReference type="PROSITE" id="PS00924">
    <property type="entry name" value="ASP_GLU_RACEMASE_2"/>
    <property type="match status" value="1"/>
</dbReference>
<keyword evidence="3 7" id="KW-0133">Cell shape</keyword>
<feature type="binding site" evidence="7">
    <location>
        <begin position="74"/>
        <end position="75"/>
    </location>
    <ligand>
        <name>substrate</name>
    </ligand>
</feature>
<dbReference type="PROSITE" id="PS00923">
    <property type="entry name" value="ASP_GLU_RACEMASE_1"/>
    <property type="match status" value="1"/>
</dbReference>
<dbReference type="AlphaFoldDB" id="A0A239XTS8"/>
<evidence type="ECO:0000313" key="8">
    <source>
        <dbReference type="EMBL" id="SNV49762.1"/>
    </source>
</evidence>
<evidence type="ECO:0000313" key="9">
    <source>
        <dbReference type="Proteomes" id="UP000215196"/>
    </source>
</evidence>
<dbReference type="Gene3D" id="3.40.50.1860">
    <property type="match status" value="2"/>
</dbReference>
<feature type="binding site" evidence="7">
    <location>
        <begin position="42"/>
        <end position="43"/>
    </location>
    <ligand>
        <name>substrate</name>
    </ligand>
</feature>
<proteinExistence type="inferred from homology"/>
<dbReference type="RefSeq" id="WP_095073156.1">
    <property type="nucleotide sequence ID" value="NZ_LT906465.1"/>
</dbReference>
<feature type="binding site" evidence="7">
    <location>
        <begin position="10"/>
        <end position="11"/>
    </location>
    <ligand>
        <name>substrate</name>
    </ligand>
</feature>
<feature type="active site" description="Proton donor/acceptor" evidence="7">
    <location>
        <position position="73"/>
    </location>
</feature>
<dbReference type="NCBIfam" id="TIGR00067">
    <property type="entry name" value="glut_race"/>
    <property type="match status" value="1"/>
</dbReference>
<reference evidence="8 9" key="1">
    <citation type="submission" date="2017-06" db="EMBL/GenBank/DDBJ databases">
        <authorList>
            <consortium name="Pathogen Informatics"/>
        </authorList>
    </citation>
    <scope>NUCLEOTIDE SEQUENCE [LARGE SCALE GENOMIC DNA]</scope>
    <source>
        <strain evidence="8 9">NCTC13490</strain>
    </source>
</reference>
<evidence type="ECO:0000256" key="1">
    <source>
        <dbReference type="ARBA" id="ARBA00001602"/>
    </source>
</evidence>
<dbReference type="InterPro" id="IPR001920">
    <property type="entry name" value="Asp/Glu_race"/>
</dbReference>
<keyword evidence="9" id="KW-1185">Reference proteome</keyword>
<evidence type="ECO:0000256" key="4">
    <source>
        <dbReference type="ARBA" id="ARBA00022984"/>
    </source>
</evidence>